<evidence type="ECO:0000313" key="2">
    <source>
        <dbReference type="Proteomes" id="UP000827986"/>
    </source>
</evidence>
<dbReference type="Proteomes" id="UP000827986">
    <property type="component" value="Unassembled WGS sequence"/>
</dbReference>
<proteinExistence type="predicted"/>
<evidence type="ECO:0000313" key="1">
    <source>
        <dbReference type="EMBL" id="KAH1175502.1"/>
    </source>
</evidence>
<organism evidence="1 2">
    <name type="scientific">Mauremys mutica</name>
    <name type="common">yellowpond turtle</name>
    <dbReference type="NCBI Taxonomy" id="74926"/>
    <lineage>
        <taxon>Eukaryota</taxon>
        <taxon>Metazoa</taxon>
        <taxon>Chordata</taxon>
        <taxon>Craniata</taxon>
        <taxon>Vertebrata</taxon>
        <taxon>Euteleostomi</taxon>
        <taxon>Archelosauria</taxon>
        <taxon>Testudinata</taxon>
        <taxon>Testudines</taxon>
        <taxon>Cryptodira</taxon>
        <taxon>Durocryptodira</taxon>
        <taxon>Testudinoidea</taxon>
        <taxon>Geoemydidae</taxon>
        <taxon>Geoemydinae</taxon>
        <taxon>Mauremys</taxon>
    </lineage>
</organism>
<name>A0A9D3X9P6_9SAUR</name>
<protein>
    <submittedName>
        <fullName evidence="1">Uncharacterized protein</fullName>
    </submittedName>
</protein>
<reference evidence="1" key="1">
    <citation type="submission" date="2021-09" db="EMBL/GenBank/DDBJ databases">
        <title>The genome of Mauremys mutica provides insights into the evolution of semi-aquatic lifestyle.</title>
        <authorList>
            <person name="Gong S."/>
            <person name="Gao Y."/>
        </authorList>
    </citation>
    <scope>NUCLEOTIDE SEQUENCE</scope>
    <source>
        <strain evidence="1">MM-2020</strain>
        <tissue evidence="1">Muscle</tissue>
    </source>
</reference>
<dbReference type="EMBL" id="JAHDVG010000477">
    <property type="protein sequence ID" value="KAH1175502.1"/>
    <property type="molecule type" value="Genomic_DNA"/>
</dbReference>
<sequence length="121" mass="13037">MCRHQPLDSEHLVGAAPAPLPAAPASCGLRVPVKGRSDRAAQPSPTAQTWPFAREDDERFGTKEISLCVYLSIYLYICRARPPSPHCHAITPHVRNTLGAGVGVLSSIKGSDAWRHSLALC</sequence>
<keyword evidence="2" id="KW-1185">Reference proteome</keyword>
<comment type="caution">
    <text evidence="1">The sequence shown here is derived from an EMBL/GenBank/DDBJ whole genome shotgun (WGS) entry which is preliminary data.</text>
</comment>
<accession>A0A9D3X9P6</accession>
<dbReference type="AlphaFoldDB" id="A0A9D3X9P6"/>
<gene>
    <name evidence="1" type="ORF">KIL84_008376</name>
</gene>